<reference evidence="2 3" key="1">
    <citation type="submission" date="2019-09" db="EMBL/GenBank/DDBJ databases">
        <title>Draft genome of the ectomycorrhizal ascomycete Sphaerosporella brunnea.</title>
        <authorList>
            <consortium name="DOE Joint Genome Institute"/>
            <person name="Benucci G.M."/>
            <person name="Marozzi G."/>
            <person name="Antonielli L."/>
            <person name="Sanchez S."/>
            <person name="Marco P."/>
            <person name="Wang X."/>
            <person name="Falini L.B."/>
            <person name="Barry K."/>
            <person name="Haridas S."/>
            <person name="Lipzen A."/>
            <person name="Labutti K."/>
            <person name="Grigoriev I.V."/>
            <person name="Murat C."/>
            <person name="Martin F."/>
            <person name="Albertini E."/>
            <person name="Donnini D."/>
            <person name="Bonito G."/>
        </authorList>
    </citation>
    <scope>NUCLEOTIDE SEQUENCE [LARGE SCALE GENOMIC DNA]</scope>
    <source>
        <strain evidence="2 3">Sb_GMNB300</strain>
    </source>
</reference>
<sequence length="284" mass="31268">MPPKSAKTKDRNKKNGTVDKGNRSLRSPAKDEDDSTTCDAILATRAELGYKEGMKQAAKDALGQALQEELHVEDVRAELFVGNRRGLSLAGLPERVRVLEQEIASQKIEIASQKIKSASLEDRVSDLTSSLEAYKLLRNRFISTFKRDKLASATEADTRFIAAGNTWAHGGDAVVDALLYTGTGGRRDVIAFEKLYGMSPGAVQMIKHKETIDVLNTHAGVIPSNHKTGSDKFYTLFAEFVKLFKESGDSLEEGYLDGYPTDVTRAYWAFLNCIDSDVTRVEVA</sequence>
<organism evidence="2 3">
    <name type="scientific">Sphaerosporella brunnea</name>
    <dbReference type="NCBI Taxonomy" id="1250544"/>
    <lineage>
        <taxon>Eukaryota</taxon>
        <taxon>Fungi</taxon>
        <taxon>Dikarya</taxon>
        <taxon>Ascomycota</taxon>
        <taxon>Pezizomycotina</taxon>
        <taxon>Pezizomycetes</taxon>
        <taxon>Pezizales</taxon>
        <taxon>Pyronemataceae</taxon>
        <taxon>Sphaerosporella</taxon>
    </lineage>
</organism>
<gene>
    <name evidence="2" type="ORF">FN846DRAFT_1002759</name>
</gene>
<keyword evidence="3" id="KW-1185">Reference proteome</keyword>
<dbReference type="InParanoid" id="A0A5J5EFF3"/>
<protein>
    <submittedName>
        <fullName evidence="2">Uncharacterized protein</fullName>
    </submittedName>
</protein>
<feature type="region of interest" description="Disordered" evidence="1">
    <location>
        <begin position="1"/>
        <end position="36"/>
    </location>
</feature>
<dbReference type="EMBL" id="VXIS01000394">
    <property type="protein sequence ID" value="KAA8893863.1"/>
    <property type="molecule type" value="Genomic_DNA"/>
</dbReference>
<dbReference type="Proteomes" id="UP000326924">
    <property type="component" value="Unassembled WGS sequence"/>
</dbReference>
<evidence type="ECO:0000313" key="3">
    <source>
        <dbReference type="Proteomes" id="UP000326924"/>
    </source>
</evidence>
<evidence type="ECO:0000256" key="1">
    <source>
        <dbReference type="SAM" id="MobiDB-lite"/>
    </source>
</evidence>
<accession>A0A5J5EFF3</accession>
<comment type="caution">
    <text evidence="2">The sequence shown here is derived from an EMBL/GenBank/DDBJ whole genome shotgun (WGS) entry which is preliminary data.</text>
</comment>
<dbReference type="OrthoDB" id="5420280at2759"/>
<proteinExistence type="predicted"/>
<dbReference type="AlphaFoldDB" id="A0A5J5EFF3"/>
<evidence type="ECO:0000313" key="2">
    <source>
        <dbReference type="EMBL" id="KAA8893863.1"/>
    </source>
</evidence>
<name>A0A5J5EFF3_9PEZI</name>